<keyword evidence="6 10" id="KW-0592">Phosphate transport</keyword>
<keyword evidence="5 10" id="KW-0813">Transport</keyword>
<proteinExistence type="inferred from homology"/>
<dbReference type="InterPro" id="IPR011862">
    <property type="entry name" value="Phos-bd"/>
</dbReference>
<dbReference type="STRING" id="1424294.Gferi_20400"/>
<keyword evidence="8 10" id="KW-0564">Palmitate</keyword>
<dbReference type="PROSITE" id="PS51257">
    <property type="entry name" value="PROKAR_LIPOPROTEIN"/>
    <property type="match status" value="1"/>
</dbReference>
<dbReference type="NCBIfam" id="TIGR02136">
    <property type="entry name" value="ptsS_2"/>
    <property type="match status" value="1"/>
</dbReference>
<keyword evidence="10" id="KW-0472">Membrane</keyword>
<name>A0A1D8GLB6_9FIRM</name>
<dbReference type="GO" id="GO:0005886">
    <property type="term" value="C:plasma membrane"/>
    <property type="evidence" value="ECO:0007669"/>
    <property type="project" value="UniProtKB-SubCell"/>
</dbReference>
<dbReference type="PANTHER" id="PTHR30570:SF1">
    <property type="entry name" value="PHOSPHATE-BINDING PROTEIN PSTS"/>
    <property type="match status" value="1"/>
</dbReference>
<dbReference type="Gene3D" id="3.40.190.10">
    <property type="entry name" value="Periplasmic binding protein-like II"/>
    <property type="match status" value="2"/>
</dbReference>
<evidence type="ECO:0000313" key="13">
    <source>
        <dbReference type="Proteomes" id="UP000095743"/>
    </source>
</evidence>
<sequence>MNGGNFKMKKILSLALVLMLAVTMFTGCGSKPAADEQKPNEEAGLTGKVVIAGSTSVQPLSDELAAAFKEKYPEVSVEVQGGGSSVGVKSAIDKIVDIGASSRELKEDEKAVGLKEYVIAKDGIAVAVNPSNSVEDLTMEQIKKIFTGEITNWKEIGGADKPIVVVTREEGSGTRGAFIEITKVEGKDADGNTKDFTTSTALVQPSTGAVKQTVANTPDAIGYVSMGALDNTVKTVKVEGVEATEENAKAGSFKISRPFIYLTNGEESEVVKAFIEFVMNEGQEIVKEEYISIK</sequence>
<dbReference type="AlphaFoldDB" id="A0A1D8GLB6"/>
<evidence type="ECO:0000256" key="2">
    <source>
        <dbReference type="ARBA" id="ARBA00004193"/>
    </source>
</evidence>
<comment type="function">
    <text evidence="1">Part of the ABC transporter complex PstSACB involved in phosphate import.</text>
</comment>
<dbReference type="Proteomes" id="UP000095743">
    <property type="component" value="Chromosome"/>
</dbReference>
<keyword evidence="7 10" id="KW-0732">Signal</keyword>
<organism evidence="12 13">
    <name type="scientific">Geosporobacter ferrireducens</name>
    <dbReference type="NCBI Taxonomy" id="1424294"/>
    <lineage>
        <taxon>Bacteria</taxon>
        <taxon>Bacillati</taxon>
        <taxon>Bacillota</taxon>
        <taxon>Clostridia</taxon>
        <taxon>Peptostreptococcales</taxon>
        <taxon>Thermotaleaceae</taxon>
        <taxon>Geosporobacter</taxon>
    </lineage>
</organism>
<dbReference type="GO" id="GO:0042301">
    <property type="term" value="F:phosphate ion binding"/>
    <property type="evidence" value="ECO:0007669"/>
    <property type="project" value="UniProtKB-UniRule"/>
</dbReference>
<dbReference type="SUPFAM" id="SSF53850">
    <property type="entry name" value="Periplasmic binding protein-like II"/>
    <property type="match status" value="1"/>
</dbReference>
<dbReference type="GO" id="GO:0006817">
    <property type="term" value="P:phosphate ion transport"/>
    <property type="evidence" value="ECO:0007669"/>
    <property type="project" value="UniProtKB-UniRule"/>
</dbReference>
<dbReference type="InterPro" id="IPR050811">
    <property type="entry name" value="Phosphate_ABC_transporter"/>
</dbReference>
<comment type="function">
    <text evidence="10">Involved in the system for phosphate transport across the cytoplasmic membrane.</text>
</comment>
<dbReference type="Pfam" id="PF12849">
    <property type="entry name" value="PBP_like_2"/>
    <property type="match status" value="1"/>
</dbReference>
<comment type="subunit">
    <text evidence="4 10">The complex is composed of two ATP-binding proteins (PstB), two transmembrane proteins (PstC and PstA) and a solute-binding protein (PstS).</text>
</comment>
<gene>
    <name evidence="12" type="ORF">Gferi_20400</name>
</gene>
<evidence type="ECO:0000256" key="7">
    <source>
        <dbReference type="ARBA" id="ARBA00022729"/>
    </source>
</evidence>
<keyword evidence="9 10" id="KW-0449">Lipoprotein</keyword>
<feature type="chain" id="PRO_5027165556" description="Phosphate-binding protein" evidence="10">
    <location>
        <begin position="34"/>
        <end position="294"/>
    </location>
</feature>
<protein>
    <recommendedName>
        <fullName evidence="10">Phosphate-binding protein</fullName>
    </recommendedName>
</protein>
<dbReference type="InterPro" id="IPR024370">
    <property type="entry name" value="PBP_domain"/>
</dbReference>
<evidence type="ECO:0000256" key="3">
    <source>
        <dbReference type="ARBA" id="ARBA00008725"/>
    </source>
</evidence>
<dbReference type="EMBL" id="CP017269">
    <property type="protein sequence ID" value="AOT71688.1"/>
    <property type="molecule type" value="Genomic_DNA"/>
</dbReference>
<feature type="signal peptide" evidence="10">
    <location>
        <begin position="1"/>
        <end position="33"/>
    </location>
</feature>
<evidence type="ECO:0000256" key="6">
    <source>
        <dbReference type="ARBA" id="ARBA00022592"/>
    </source>
</evidence>
<evidence type="ECO:0000256" key="4">
    <source>
        <dbReference type="ARBA" id="ARBA00011529"/>
    </source>
</evidence>
<dbReference type="PANTHER" id="PTHR30570">
    <property type="entry name" value="PERIPLASMIC PHOSPHATE BINDING COMPONENT OF PHOSPHATE ABC TRANSPORTER"/>
    <property type="match status" value="1"/>
</dbReference>
<keyword evidence="10" id="KW-1003">Cell membrane</keyword>
<accession>A0A1D8GLB6</accession>
<dbReference type="CDD" id="cd13653">
    <property type="entry name" value="PBP2_phosphate_like_1"/>
    <property type="match status" value="1"/>
</dbReference>
<comment type="subcellular location">
    <subcellularLocation>
        <location evidence="2 10">Cell membrane</location>
        <topology evidence="2 10">Lipid-anchor</topology>
    </subcellularLocation>
</comment>
<dbReference type="KEGG" id="gfe:Gferi_20400"/>
<evidence type="ECO:0000259" key="11">
    <source>
        <dbReference type="Pfam" id="PF12849"/>
    </source>
</evidence>
<reference evidence="12 13" key="1">
    <citation type="submission" date="2016-09" db="EMBL/GenBank/DDBJ databases">
        <title>Genomic analysis reveals versatility of anaerobic energy metabolism of Geosporobacter ferrireducens IRF9 of phylum Firmicutes.</title>
        <authorList>
            <person name="Kim S.-J."/>
        </authorList>
    </citation>
    <scope>NUCLEOTIDE SEQUENCE [LARGE SCALE GENOMIC DNA]</scope>
    <source>
        <strain evidence="12 13">IRF9</strain>
    </source>
</reference>
<evidence type="ECO:0000256" key="10">
    <source>
        <dbReference type="RuleBase" id="RU367119"/>
    </source>
</evidence>
<evidence type="ECO:0000256" key="5">
    <source>
        <dbReference type="ARBA" id="ARBA00022448"/>
    </source>
</evidence>
<comment type="similarity">
    <text evidence="3 10">Belongs to the PstS family.</text>
</comment>
<evidence type="ECO:0000256" key="9">
    <source>
        <dbReference type="ARBA" id="ARBA00023288"/>
    </source>
</evidence>
<keyword evidence="13" id="KW-1185">Reference proteome</keyword>
<evidence type="ECO:0000256" key="1">
    <source>
        <dbReference type="ARBA" id="ARBA00002841"/>
    </source>
</evidence>
<evidence type="ECO:0000256" key="8">
    <source>
        <dbReference type="ARBA" id="ARBA00023139"/>
    </source>
</evidence>
<feature type="domain" description="PBP" evidence="11">
    <location>
        <begin position="41"/>
        <end position="280"/>
    </location>
</feature>
<evidence type="ECO:0000313" key="12">
    <source>
        <dbReference type="EMBL" id="AOT71688.1"/>
    </source>
</evidence>